<keyword evidence="5" id="KW-0472">Membrane</keyword>
<dbReference type="Pfam" id="PF07501">
    <property type="entry name" value="G5"/>
    <property type="match status" value="1"/>
</dbReference>
<comment type="similarity">
    <text evidence="1">Belongs to the transglycosylase family. Rpf subfamily.</text>
</comment>
<accession>A0A1I5DHH7</accession>
<dbReference type="PROSITE" id="PS51109">
    <property type="entry name" value="G5"/>
    <property type="match status" value="1"/>
</dbReference>
<feature type="region of interest" description="Disordered" evidence="4">
    <location>
        <begin position="1"/>
        <end position="20"/>
    </location>
</feature>
<evidence type="ECO:0000313" key="7">
    <source>
        <dbReference type="EMBL" id="SFN98251.1"/>
    </source>
</evidence>
<dbReference type="EMBL" id="FOWE01000002">
    <property type="protein sequence ID" value="SFN98251.1"/>
    <property type="molecule type" value="Genomic_DNA"/>
</dbReference>
<evidence type="ECO:0000313" key="8">
    <source>
        <dbReference type="Proteomes" id="UP000183642"/>
    </source>
</evidence>
<dbReference type="InterPro" id="IPR011098">
    <property type="entry name" value="G5_dom"/>
</dbReference>
<dbReference type="Gene3D" id="2.20.230.10">
    <property type="entry name" value="Resuscitation-promoting factor rpfb"/>
    <property type="match status" value="1"/>
</dbReference>
<dbReference type="Pfam" id="PF03990">
    <property type="entry name" value="DUF348"/>
    <property type="match status" value="3"/>
</dbReference>
<dbReference type="InterPro" id="IPR051933">
    <property type="entry name" value="Resuscitation_pf_RpfB"/>
</dbReference>
<gene>
    <name evidence="7" type="ORF">SAMN05660359_00762</name>
</gene>
<feature type="transmembrane region" description="Helical" evidence="5">
    <location>
        <begin position="42"/>
        <end position="62"/>
    </location>
</feature>
<dbReference type="GO" id="GO:0016787">
    <property type="term" value="F:hydrolase activity"/>
    <property type="evidence" value="ECO:0007669"/>
    <property type="project" value="UniProtKB-KW"/>
</dbReference>
<proteinExistence type="inferred from homology"/>
<keyword evidence="2" id="KW-0732">Signal</keyword>
<dbReference type="Proteomes" id="UP000183642">
    <property type="component" value="Unassembled WGS sequence"/>
</dbReference>
<evidence type="ECO:0000256" key="4">
    <source>
        <dbReference type="SAM" id="MobiDB-lite"/>
    </source>
</evidence>
<dbReference type="SMART" id="SM01208">
    <property type="entry name" value="G5"/>
    <property type="match status" value="1"/>
</dbReference>
<dbReference type="PANTHER" id="PTHR39160">
    <property type="entry name" value="CELL WALL-BINDING PROTEIN YOCH"/>
    <property type="match status" value="1"/>
</dbReference>
<dbReference type="Gene3D" id="1.10.530.10">
    <property type="match status" value="1"/>
</dbReference>
<dbReference type="SUPFAM" id="SSF53955">
    <property type="entry name" value="Lysozyme-like"/>
    <property type="match status" value="1"/>
</dbReference>
<reference evidence="8" key="1">
    <citation type="submission" date="2016-10" db="EMBL/GenBank/DDBJ databases">
        <authorList>
            <person name="Varghese N."/>
            <person name="Submissions S."/>
        </authorList>
    </citation>
    <scope>NUCLEOTIDE SEQUENCE [LARGE SCALE GENOMIC DNA]</scope>
    <source>
        <strain evidence="8">DSM 43161</strain>
    </source>
</reference>
<evidence type="ECO:0000256" key="2">
    <source>
        <dbReference type="ARBA" id="ARBA00022729"/>
    </source>
</evidence>
<keyword evidence="8" id="KW-1185">Reference proteome</keyword>
<protein>
    <submittedName>
        <fullName evidence="7">Uncharacterized conserved protein YabE, contains G5 and tandem DUF348 domains</fullName>
    </submittedName>
</protein>
<feature type="compositionally biased region" description="Gly residues" evidence="4">
    <location>
        <begin position="1"/>
        <end position="10"/>
    </location>
</feature>
<keyword evidence="3" id="KW-0378">Hydrolase</keyword>
<evidence type="ECO:0000256" key="5">
    <source>
        <dbReference type="SAM" id="Phobius"/>
    </source>
</evidence>
<dbReference type="InterPro" id="IPR023346">
    <property type="entry name" value="Lysozyme-like_dom_sf"/>
</dbReference>
<dbReference type="InterPro" id="IPR010618">
    <property type="entry name" value="RPF"/>
</dbReference>
<sequence length="403" mass="41975">MGTHPGGVHGPGVPSELTPARMRVAAPGPLTRERTVPRTLKLALFALVLAGLVGGSTAWFLATQKSLTLTVDGQDRAVTTTAGTVGEVLAEEGLETQAHDVVLPGPDAEVVDGDTVVVNRARPLQLTVDGVSSEVYVTALSVDEALAQLGYRAEGMVLSASRSERLPLDGMELSITTPKDVTLVVDGTTRVVSTTAATAGAFLEEQGVVLGEHDRTSLYPTQPLLSAMRLQVARVSVTEEVVTAPVPFRTVETEDPEAFEGDDTVTQEGVPGEQATTFRVTVVDGVETGREQLDMAVTVPPVDELVTVGTKERPAPAGGVPATADGLDWAALAQCESGGRPDAVSSTGKYRGMYQFSTATWQSVGGSGDPAAASAAEQTLRAQMLYARSGAGQWPHCGSRLFG</sequence>
<organism evidence="7 8">
    <name type="scientific">Geodermatophilus obscurus</name>
    <dbReference type="NCBI Taxonomy" id="1861"/>
    <lineage>
        <taxon>Bacteria</taxon>
        <taxon>Bacillati</taxon>
        <taxon>Actinomycetota</taxon>
        <taxon>Actinomycetes</taxon>
        <taxon>Geodermatophilales</taxon>
        <taxon>Geodermatophilaceae</taxon>
        <taxon>Geodermatophilus</taxon>
    </lineage>
</organism>
<evidence type="ECO:0000259" key="6">
    <source>
        <dbReference type="PROSITE" id="PS51109"/>
    </source>
</evidence>
<keyword evidence="5" id="KW-1133">Transmembrane helix</keyword>
<dbReference type="PANTHER" id="PTHR39160:SF4">
    <property type="entry name" value="RESUSCITATION-PROMOTING FACTOR RPFB"/>
    <property type="match status" value="1"/>
</dbReference>
<dbReference type="AlphaFoldDB" id="A0A1I5DHH7"/>
<evidence type="ECO:0000256" key="1">
    <source>
        <dbReference type="ARBA" id="ARBA00010830"/>
    </source>
</evidence>
<name>A0A1I5DHH7_9ACTN</name>
<dbReference type="Pfam" id="PF06737">
    <property type="entry name" value="Transglycosylas"/>
    <property type="match status" value="1"/>
</dbReference>
<dbReference type="CDD" id="cd13925">
    <property type="entry name" value="RPF"/>
    <property type="match status" value="1"/>
</dbReference>
<evidence type="ECO:0000256" key="3">
    <source>
        <dbReference type="ARBA" id="ARBA00022801"/>
    </source>
</evidence>
<dbReference type="InterPro" id="IPR007137">
    <property type="entry name" value="DUF348"/>
</dbReference>
<feature type="domain" description="G5" evidence="6">
    <location>
        <begin position="232"/>
        <end position="312"/>
    </location>
</feature>
<keyword evidence="5" id="KW-0812">Transmembrane</keyword>